<dbReference type="EMBL" id="CATOUU010000763">
    <property type="protein sequence ID" value="CAI9946579.1"/>
    <property type="molecule type" value="Genomic_DNA"/>
</dbReference>
<proteinExistence type="predicted"/>
<keyword evidence="10" id="KW-1185">Reference proteome</keyword>
<keyword evidence="4" id="KW-0547">Nucleotide-binding</keyword>
<keyword evidence="6" id="KW-0067">ATP-binding</keyword>
<name>A0AA86Q653_9EUKA</name>
<keyword evidence="5 8" id="KW-0418">Kinase</keyword>
<evidence type="ECO:0000256" key="1">
    <source>
        <dbReference type="ARBA" id="ARBA00022517"/>
    </source>
</evidence>
<keyword evidence="2" id="KW-0698">rRNA processing</keyword>
<evidence type="ECO:0000256" key="4">
    <source>
        <dbReference type="ARBA" id="ARBA00022741"/>
    </source>
</evidence>
<accession>A0AA86Q653</accession>
<reference evidence="8" key="1">
    <citation type="submission" date="2023-06" db="EMBL/GenBank/DDBJ databases">
        <authorList>
            <person name="Kurt Z."/>
        </authorList>
    </citation>
    <scope>NUCLEOTIDE SEQUENCE</scope>
</reference>
<keyword evidence="3" id="KW-0808">Transferase</keyword>
<sequence>MRILVTGPVASGKTTISSRLGSLLNFPVFNLSQLIIDNKFYTSRDEHFDTYIPDENLLMDYIRSSINPLENFIVDHHSFDIFGNVYFDLIVSITCIDPQDNLFTLRTRLEERKYSEPKILENLKVQLMNVINEELQRFKCKIININNISNENLENGINEVKETINQINKGEIKNRKQLQEEFERLIKEILTKQGAHGQDEMLDEIQYEGEEGEEEEEFGEEEWEEEEGKV</sequence>
<evidence type="ECO:0000256" key="5">
    <source>
        <dbReference type="ARBA" id="ARBA00022777"/>
    </source>
</evidence>
<organism evidence="8">
    <name type="scientific">Hexamita inflata</name>
    <dbReference type="NCBI Taxonomy" id="28002"/>
    <lineage>
        <taxon>Eukaryota</taxon>
        <taxon>Metamonada</taxon>
        <taxon>Diplomonadida</taxon>
        <taxon>Hexamitidae</taxon>
        <taxon>Hexamitinae</taxon>
        <taxon>Hexamita</taxon>
    </lineage>
</organism>
<feature type="compositionally biased region" description="Acidic residues" evidence="7">
    <location>
        <begin position="200"/>
        <end position="230"/>
    </location>
</feature>
<evidence type="ECO:0000256" key="2">
    <source>
        <dbReference type="ARBA" id="ARBA00022552"/>
    </source>
</evidence>
<feature type="region of interest" description="Disordered" evidence="7">
    <location>
        <begin position="194"/>
        <end position="230"/>
    </location>
</feature>
<evidence type="ECO:0000313" key="10">
    <source>
        <dbReference type="Proteomes" id="UP001642409"/>
    </source>
</evidence>
<dbReference type="GO" id="GO:0004017">
    <property type="term" value="F:AMP kinase activity"/>
    <property type="evidence" value="ECO:0007669"/>
    <property type="project" value="InterPro"/>
</dbReference>
<evidence type="ECO:0000313" key="9">
    <source>
        <dbReference type="EMBL" id="CAL6068303.1"/>
    </source>
</evidence>
<dbReference type="Pfam" id="PF13238">
    <property type="entry name" value="AAA_18"/>
    <property type="match status" value="1"/>
</dbReference>
<gene>
    <name evidence="8" type="ORF">HINF_LOCUS34224</name>
    <name evidence="9" type="ORF">HINF_LOCUS53436</name>
</gene>
<dbReference type="InterPro" id="IPR027417">
    <property type="entry name" value="P-loop_NTPase"/>
</dbReference>
<dbReference type="PANTHER" id="PTHR12595">
    <property type="entry name" value="POS9-ACTIVATING FACTOR FAP7-RELATED"/>
    <property type="match status" value="1"/>
</dbReference>
<dbReference type="GO" id="GO:0016887">
    <property type="term" value="F:ATP hydrolysis activity"/>
    <property type="evidence" value="ECO:0007669"/>
    <property type="project" value="InterPro"/>
</dbReference>
<dbReference type="InterPro" id="IPR020618">
    <property type="entry name" value="Adenyl_kinase_AK6"/>
</dbReference>
<evidence type="ECO:0000256" key="6">
    <source>
        <dbReference type="ARBA" id="ARBA00022840"/>
    </source>
</evidence>
<dbReference type="SUPFAM" id="SSF52540">
    <property type="entry name" value="P-loop containing nucleoside triphosphate hydrolases"/>
    <property type="match status" value="1"/>
</dbReference>
<dbReference type="EMBL" id="CAXDID020000272">
    <property type="protein sequence ID" value="CAL6068303.1"/>
    <property type="molecule type" value="Genomic_DNA"/>
</dbReference>
<evidence type="ECO:0000313" key="8">
    <source>
        <dbReference type="EMBL" id="CAI9946579.1"/>
    </source>
</evidence>
<reference evidence="9 10" key="2">
    <citation type="submission" date="2024-07" db="EMBL/GenBank/DDBJ databases">
        <authorList>
            <person name="Akdeniz Z."/>
        </authorList>
    </citation>
    <scope>NUCLEOTIDE SEQUENCE [LARGE SCALE GENOMIC DNA]</scope>
</reference>
<comment type="caution">
    <text evidence="8">The sequence shown here is derived from an EMBL/GenBank/DDBJ whole genome shotgun (WGS) entry which is preliminary data.</text>
</comment>
<evidence type="ECO:0000256" key="7">
    <source>
        <dbReference type="SAM" id="MobiDB-lite"/>
    </source>
</evidence>
<keyword evidence="1" id="KW-0690">Ribosome biogenesis</keyword>
<dbReference type="GO" id="GO:0006364">
    <property type="term" value="P:rRNA processing"/>
    <property type="evidence" value="ECO:0007669"/>
    <property type="project" value="UniProtKB-KW"/>
</dbReference>
<dbReference type="GO" id="GO:0005524">
    <property type="term" value="F:ATP binding"/>
    <property type="evidence" value="ECO:0007669"/>
    <property type="project" value="UniProtKB-KW"/>
</dbReference>
<evidence type="ECO:0000256" key="3">
    <source>
        <dbReference type="ARBA" id="ARBA00022679"/>
    </source>
</evidence>
<dbReference type="PANTHER" id="PTHR12595:SF0">
    <property type="entry name" value="ADENYLATE KINASE ISOENZYME 6"/>
    <property type="match status" value="1"/>
</dbReference>
<dbReference type="Gene3D" id="3.40.50.300">
    <property type="entry name" value="P-loop containing nucleotide triphosphate hydrolases"/>
    <property type="match status" value="1"/>
</dbReference>
<dbReference type="AlphaFoldDB" id="A0AA86Q653"/>
<dbReference type="Proteomes" id="UP001642409">
    <property type="component" value="Unassembled WGS sequence"/>
</dbReference>
<protein>
    <submittedName>
        <fullName evidence="8">Adenylate kinase</fullName>
    </submittedName>
    <submittedName>
        <fullName evidence="9">Adenylate_kinase</fullName>
    </submittedName>
</protein>